<feature type="compositionally biased region" description="Acidic residues" evidence="1">
    <location>
        <begin position="260"/>
        <end position="275"/>
    </location>
</feature>
<evidence type="ECO:0000256" key="1">
    <source>
        <dbReference type="SAM" id="MobiDB-lite"/>
    </source>
</evidence>
<feature type="region of interest" description="Disordered" evidence="1">
    <location>
        <begin position="260"/>
        <end position="284"/>
    </location>
</feature>
<gene>
    <name evidence="2" type="ORF">RFI_02335</name>
</gene>
<dbReference type="EMBL" id="ASPP01002306">
    <property type="protein sequence ID" value="ETO34758.1"/>
    <property type="molecule type" value="Genomic_DNA"/>
</dbReference>
<reference evidence="2 3" key="1">
    <citation type="journal article" date="2013" name="Curr. Biol.">
        <title>The Genome of the Foraminiferan Reticulomyxa filosa.</title>
        <authorList>
            <person name="Glockner G."/>
            <person name="Hulsmann N."/>
            <person name="Schleicher M."/>
            <person name="Noegel A.A."/>
            <person name="Eichinger L."/>
            <person name="Gallinger C."/>
            <person name="Pawlowski J."/>
            <person name="Sierra R."/>
            <person name="Euteneuer U."/>
            <person name="Pillet L."/>
            <person name="Moustafa A."/>
            <person name="Platzer M."/>
            <person name="Groth M."/>
            <person name="Szafranski K."/>
            <person name="Schliwa M."/>
        </authorList>
    </citation>
    <scope>NUCLEOTIDE SEQUENCE [LARGE SCALE GENOMIC DNA]</scope>
</reference>
<dbReference type="Proteomes" id="UP000023152">
    <property type="component" value="Unassembled WGS sequence"/>
</dbReference>
<dbReference type="AlphaFoldDB" id="X6P9G4"/>
<organism evidence="2 3">
    <name type="scientific">Reticulomyxa filosa</name>
    <dbReference type="NCBI Taxonomy" id="46433"/>
    <lineage>
        <taxon>Eukaryota</taxon>
        <taxon>Sar</taxon>
        <taxon>Rhizaria</taxon>
        <taxon>Retaria</taxon>
        <taxon>Foraminifera</taxon>
        <taxon>Monothalamids</taxon>
        <taxon>Reticulomyxidae</taxon>
        <taxon>Reticulomyxa</taxon>
    </lineage>
</organism>
<evidence type="ECO:0000313" key="2">
    <source>
        <dbReference type="EMBL" id="ETO34758.1"/>
    </source>
</evidence>
<evidence type="ECO:0000313" key="3">
    <source>
        <dbReference type="Proteomes" id="UP000023152"/>
    </source>
</evidence>
<sequence length="815" mass="96740">MNTFHWHEAKYIISRIYPILLSLVHKLPTICEYIIESIVRLCREEKQPIDFILNFLNVVTNISPSRNILDVVYLLQNIRQSFCFVYYIFFFCLESITEFKNEICDVVDFRSNTIRELIENGHNTNDIKPAIEYWAQFAYNPYVEKEKDIAPVIKHSEYWLLTQPIIEKNTTNKTNAKIGPKKRGLLEMVTSDVLITIEPGINEYDATPAKKKIRKVQVTSTQDDGFDFEDDLETGYSPKHRSMTSDATIIPTFSEALLGEEDGSDYGADDENEMENENKRSGKRYKRLKFEKEKKTKAKIKINKRKTMSDENESEHRIENGIENGIEKMKMELKMESKMESKMEVKPKDKKRKNTIELDTDIRADLLMYVNLNASNVKEHFRKLLLRTKNLLSLDPNEPQTFNYIIKLLQRMKEFGVLEDNDIIQAFETLDHFINKVNPLHYFGYRALVTLVQIFFDEICNSLQTEGTEIIDKWLNCLDMLIRMKDIVDSFIFDMLDWFTKRDVVSSFSLRYHDLKLRACIERVEYGYEGYNEQNWVILKQEILELYEYCNASIQFLDISFIRKILTYLNEKLHYWKQWIGDNEYQNTFARECYLLLFDNGNVDETSLIAVLKKIVSSQQKKINKRKFKSSLYPPYYGQIALNTPFLTSPYYLKHSIFCDFYSILSKDNDLTFPYLSLKLKQERLYNDNWEMNPINSTYNRKSTIARTYDVFSPFNCINIDQLQELSNTASLKMMQQYIRVVQQLYLRKDLQHVSKLTSQSWKDIQRIRKKTNKFFSHLELVESRFDFLNQWLIKKFVQGTVCPHHPRQLENFRK</sequence>
<comment type="caution">
    <text evidence="2">The sequence shown here is derived from an EMBL/GenBank/DDBJ whole genome shotgun (WGS) entry which is preliminary data.</text>
</comment>
<protein>
    <submittedName>
        <fullName evidence="2">Uncharacterized protein</fullName>
    </submittedName>
</protein>
<accession>X6P9G4</accession>
<proteinExistence type="predicted"/>
<keyword evidence="3" id="KW-1185">Reference proteome</keyword>
<name>X6P9G4_RETFI</name>